<evidence type="ECO:0000256" key="1">
    <source>
        <dbReference type="SAM" id="MobiDB-lite"/>
    </source>
</evidence>
<name>A0A8G1RM36_9EURO</name>
<evidence type="ECO:0000313" key="3">
    <source>
        <dbReference type="Proteomes" id="UP000249789"/>
    </source>
</evidence>
<reference evidence="2 3" key="1">
    <citation type="submission" date="2018-02" db="EMBL/GenBank/DDBJ databases">
        <title>The genomes of Aspergillus section Nigri reveals drivers in fungal speciation.</title>
        <authorList>
            <consortium name="DOE Joint Genome Institute"/>
            <person name="Vesth T.C."/>
            <person name="Nybo J."/>
            <person name="Theobald S."/>
            <person name="Brandl J."/>
            <person name="Frisvad J.C."/>
            <person name="Nielsen K.F."/>
            <person name="Lyhne E.K."/>
            <person name="Kogle M.E."/>
            <person name="Kuo A."/>
            <person name="Riley R."/>
            <person name="Clum A."/>
            <person name="Nolan M."/>
            <person name="Lipzen A."/>
            <person name="Salamov A."/>
            <person name="Henrissat B."/>
            <person name="Wiebenga A."/>
            <person name="De vries R.P."/>
            <person name="Grigoriev I.V."/>
            <person name="Mortensen U.H."/>
            <person name="Andersen M.R."/>
            <person name="Baker S.E."/>
        </authorList>
    </citation>
    <scope>NUCLEOTIDE SEQUENCE [LARGE SCALE GENOMIC DNA]</scope>
    <source>
        <strain evidence="2 3">CBS 313.89</strain>
    </source>
</reference>
<dbReference type="EMBL" id="KZ824654">
    <property type="protein sequence ID" value="RAK75785.1"/>
    <property type="molecule type" value="Genomic_DNA"/>
</dbReference>
<accession>A0A8G1RM36</accession>
<dbReference type="AlphaFoldDB" id="A0A8G1RM36"/>
<dbReference type="RefSeq" id="XP_040799795.1">
    <property type="nucleotide sequence ID" value="XM_040949455.1"/>
</dbReference>
<proteinExistence type="predicted"/>
<dbReference type="GeneID" id="63866789"/>
<organism evidence="2 3">
    <name type="scientific">Aspergillus fijiensis CBS 313.89</name>
    <dbReference type="NCBI Taxonomy" id="1448319"/>
    <lineage>
        <taxon>Eukaryota</taxon>
        <taxon>Fungi</taxon>
        <taxon>Dikarya</taxon>
        <taxon>Ascomycota</taxon>
        <taxon>Pezizomycotina</taxon>
        <taxon>Eurotiomycetes</taxon>
        <taxon>Eurotiomycetidae</taxon>
        <taxon>Eurotiales</taxon>
        <taxon>Aspergillaceae</taxon>
        <taxon>Aspergillus</taxon>
    </lineage>
</organism>
<sequence length="266" mass="30107">MEAQGRSPDLRRTGPADSSSSQSPPPVLTKETGQESPTTTRKSQGKTRYPLLEADPDTAAKLKRFAQRQFIAGLDNSRLEWPVKEAIPEISPGQLHKEAVERARNWYSIWKSHSLIHAPKCYERWVLSQPEHERERLAQCADFKELRCVLNAAYDSSRSKTALHWGKNSSSLMVRAHLTALRQKSTSPSPELAKFDRQYLLASFDGLYTHEKWRNLTVEDFPFRSVPALRKRACPKRVDMNADSDGDIGTEGEHPRTKASTHSSPD</sequence>
<gene>
    <name evidence="2" type="ORF">BO72DRAFT_512951</name>
</gene>
<keyword evidence="3" id="KW-1185">Reference proteome</keyword>
<dbReference type="OrthoDB" id="4434585at2759"/>
<evidence type="ECO:0000313" key="2">
    <source>
        <dbReference type="EMBL" id="RAK75785.1"/>
    </source>
</evidence>
<dbReference type="VEuPathDB" id="FungiDB:BO72DRAFT_512951"/>
<protein>
    <submittedName>
        <fullName evidence="2">Uncharacterized protein</fullName>
    </submittedName>
</protein>
<dbReference type="Proteomes" id="UP000249789">
    <property type="component" value="Unassembled WGS sequence"/>
</dbReference>
<feature type="region of interest" description="Disordered" evidence="1">
    <location>
        <begin position="1"/>
        <end position="50"/>
    </location>
</feature>
<feature type="region of interest" description="Disordered" evidence="1">
    <location>
        <begin position="237"/>
        <end position="266"/>
    </location>
</feature>